<dbReference type="eggNOG" id="COG0583">
    <property type="taxonomic scope" value="Bacteria"/>
</dbReference>
<dbReference type="Proteomes" id="UP000005307">
    <property type="component" value="Chromosome"/>
</dbReference>
<feature type="domain" description="HTH lysR-type" evidence="5">
    <location>
        <begin position="14"/>
        <end position="71"/>
    </location>
</feature>
<protein>
    <submittedName>
        <fullName evidence="6">Regulatory protein nocR</fullName>
    </submittedName>
</protein>
<dbReference type="KEGG" id="oat:OAN307_c38210"/>
<keyword evidence="7" id="KW-1185">Reference proteome</keyword>
<dbReference type="Pfam" id="PF03466">
    <property type="entry name" value="LysR_substrate"/>
    <property type="match status" value="1"/>
</dbReference>
<dbReference type="Gene3D" id="1.10.10.10">
    <property type="entry name" value="Winged helix-like DNA-binding domain superfamily/Winged helix DNA-binding domain"/>
    <property type="match status" value="1"/>
</dbReference>
<evidence type="ECO:0000313" key="6">
    <source>
        <dbReference type="EMBL" id="AGI69265.1"/>
    </source>
</evidence>
<dbReference type="SUPFAM" id="SSF53850">
    <property type="entry name" value="Periplasmic binding protein-like II"/>
    <property type="match status" value="1"/>
</dbReference>
<dbReference type="HOGENOM" id="CLU_039613_6_3_5"/>
<dbReference type="SUPFAM" id="SSF46785">
    <property type="entry name" value="Winged helix' DNA-binding domain"/>
    <property type="match status" value="1"/>
</dbReference>
<dbReference type="PANTHER" id="PTHR30427:SF1">
    <property type="entry name" value="TRANSCRIPTIONAL ACTIVATOR PROTEIN LYSR"/>
    <property type="match status" value="1"/>
</dbReference>
<reference evidence="6 7" key="1">
    <citation type="journal article" date="2013" name="PLoS ONE">
        <title>Poles Apart: Arctic and Antarctic Octadecabacter strains Share High Genome Plasticity and a New Type of Xanthorhodopsin.</title>
        <authorList>
            <person name="Vollmers J."/>
            <person name="Voget S."/>
            <person name="Dietrich S."/>
            <person name="Gollnow K."/>
            <person name="Smits M."/>
            <person name="Meyer K."/>
            <person name="Brinkhoff T."/>
            <person name="Simon M."/>
            <person name="Daniel R."/>
        </authorList>
    </citation>
    <scope>NUCLEOTIDE SEQUENCE [LARGE SCALE GENOMIC DNA]</scope>
    <source>
        <strain evidence="6 7">307</strain>
    </source>
</reference>
<dbReference type="Gene3D" id="3.40.190.290">
    <property type="match status" value="1"/>
</dbReference>
<keyword evidence="4" id="KW-0804">Transcription</keyword>
<dbReference type="EMBL" id="CP003740">
    <property type="protein sequence ID" value="AGI69265.1"/>
    <property type="molecule type" value="Genomic_DNA"/>
</dbReference>
<dbReference type="PROSITE" id="PS50931">
    <property type="entry name" value="HTH_LYSR"/>
    <property type="match status" value="1"/>
</dbReference>
<evidence type="ECO:0000256" key="3">
    <source>
        <dbReference type="ARBA" id="ARBA00023125"/>
    </source>
</evidence>
<sequence>MNPVKQAILMNTRPRLRQLEALKSVVDHGTMTRAAHNLDISQPAVSRLLADLSDELGFAILDRKNGRLVPTQEARYILPDIARVLEMMKNITDTSQNLNARTAGHLRIACLPGFATSHLPAVITEFLKERPDVTLTLEPDRPERILEWIIGEQYDCGITDNFGGHPAIDSMSLDVRTVCIFPVGHHFTELHQIEPKHLEAERLIHTRRDSSFYQSLTDVLRKFGVTPKYVVETRQFTAACELVMRGVGVSVVSELDARNYRDHLEFRPFVPSIPHQISLVRPIHKMPSKITLDFMEAFEKSLGDLRIGPNS</sequence>
<proteinExistence type="inferred from homology"/>
<gene>
    <name evidence="6" type="primary">nocR</name>
    <name evidence="6" type="ORF">OAN307_c38210</name>
</gene>
<dbReference type="PRINTS" id="PR00039">
    <property type="entry name" value="HTHLYSR"/>
</dbReference>
<evidence type="ECO:0000256" key="1">
    <source>
        <dbReference type="ARBA" id="ARBA00009437"/>
    </source>
</evidence>
<accession>M9RHE9</accession>
<dbReference type="GO" id="GO:0010628">
    <property type="term" value="P:positive regulation of gene expression"/>
    <property type="evidence" value="ECO:0007669"/>
    <property type="project" value="TreeGrafter"/>
</dbReference>
<evidence type="ECO:0000259" key="5">
    <source>
        <dbReference type="PROSITE" id="PS50931"/>
    </source>
</evidence>
<dbReference type="AlphaFoldDB" id="M9RHE9"/>
<dbReference type="InterPro" id="IPR005119">
    <property type="entry name" value="LysR_subst-bd"/>
</dbReference>
<evidence type="ECO:0000313" key="7">
    <source>
        <dbReference type="Proteomes" id="UP000005307"/>
    </source>
</evidence>
<dbReference type="InterPro" id="IPR000847">
    <property type="entry name" value="LysR_HTH_N"/>
</dbReference>
<dbReference type="GO" id="GO:0043565">
    <property type="term" value="F:sequence-specific DNA binding"/>
    <property type="evidence" value="ECO:0007669"/>
    <property type="project" value="TreeGrafter"/>
</dbReference>
<organism evidence="6 7">
    <name type="scientific">Octadecabacter antarcticus 307</name>
    <dbReference type="NCBI Taxonomy" id="391626"/>
    <lineage>
        <taxon>Bacteria</taxon>
        <taxon>Pseudomonadati</taxon>
        <taxon>Pseudomonadota</taxon>
        <taxon>Alphaproteobacteria</taxon>
        <taxon>Rhodobacterales</taxon>
        <taxon>Roseobacteraceae</taxon>
        <taxon>Octadecabacter</taxon>
    </lineage>
</organism>
<evidence type="ECO:0000256" key="2">
    <source>
        <dbReference type="ARBA" id="ARBA00023015"/>
    </source>
</evidence>
<evidence type="ECO:0000256" key="4">
    <source>
        <dbReference type="ARBA" id="ARBA00023163"/>
    </source>
</evidence>
<keyword evidence="2" id="KW-0805">Transcription regulation</keyword>
<dbReference type="GO" id="GO:0003700">
    <property type="term" value="F:DNA-binding transcription factor activity"/>
    <property type="evidence" value="ECO:0007669"/>
    <property type="project" value="InterPro"/>
</dbReference>
<dbReference type="InterPro" id="IPR036390">
    <property type="entry name" value="WH_DNA-bd_sf"/>
</dbReference>
<dbReference type="STRING" id="391626.OAN307_c38210"/>
<dbReference type="InterPro" id="IPR036388">
    <property type="entry name" value="WH-like_DNA-bd_sf"/>
</dbReference>
<comment type="similarity">
    <text evidence="1">Belongs to the LysR transcriptional regulatory family.</text>
</comment>
<dbReference type="Pfam" id="PF00126">
    <property type="entry name" value="HTH_1"/>
    <property type="match status" value="1"/>
</dbReference>
<keyword evidence="3" id="KW-0238">DNA-binding</keyword>
<dbReference type="PANTHER" id="PTHR30427">
    <property type="entry name" value="TRANSCRIPTIONAL ACTIVATOR PROTEIN LYSR"/>
    <property type="match status" value="1"/>
</dbReference>
<name>M9RHE9_9RHOB</name>